<protein>
    <submittedName>
        <fullName evidence="1">Uncharacterized protein</fullName>
    </submittedName>
</protein>
<keyword evidence="2" id="KW-1185">Reference proteome</keyword>
<dbReference type="EMBL" id="MU001515">
    <property type="protein sequence ID" value="KAF2437616.1"/>
    <property type="molecule type" value="Genomic_DNA"/>
</dbReference>
<reference evidence="1" key="1">
    <citation type="journal article" date="2020" name="Stud. Mycol.">
        <title>101 Dothideomycetes genomes: a test case for predicting lifestyles and emergence of pathogens.</title>
        <authorList>
            <person name="Haridas S."/>
            <person name="Albert R."/>
            <person name="Binder M."/>
            <person name="Bloem J."/>
            <person name="Labutti K."/>
            <person name="Salamov A."/>
            <person name="Andreopoulos B."/>
            <person name="Baker S."/>
            <person name="Barry K."/>
            <person name="Bills G."/>
            <person name="Bluhm B."/>
            <person name="Cannon C."/>
            <person name="Castanera R."/>
            <person name="Culley D."/>
            <person name="Daum C."/>
            <person name="Ezra D."/>
            <person name="Gonzalez J."/>
            <person name="Henrissat B."/>
            <person name="Kuo A."/>
            <person name="Liang C."/>
            <person name="Lipzen A."/>
            <person name="Lutzoni F."/>
            <person name="Magnuson J."/>
            <person name="Mondo S."/>
            <person name="Nolan M."/>
            <person name="Ohm R."/>
            <person name="Pangilinan J."/>
            <person name="Park H.-J."/>
            <person name="Ramirez L."/>
            <person name="Alfaro M."/>
            <person name="Sun H."/>
            <person name="Tritt A."/>
            <person name="Yoshinaga Y."/>
            <person name="Zwiers L.-H."/>
            <person name="Turgeon B."/>
            <person name="Goodwin S."/>
            <person name="Spatafora J."/>
            <person name="Crous P."/>
            <person name="Grigoriev I."/>
        </authorList>
    </citation>
    <scope>NUCLEOTIDE SEQUENCE</scope>
    <source>
        <strain evidence="1">CBS 690.94</strain>
    </source>
</reference>
<dbReference type="Proteomes" id="UP000799764">
    <property type="component" value="Unassembled WGS sequence"/>
</dbReference>
<gene>
    <name evidence="1" type="ORF">P171DRAFT_491957</name>
</gene>
<name>A0A9P4U5D6_9PLEO</name>
<comment type="caution">
    <text evidence="1">The sequence shown here is derived from an EMBL/GenBank/DDBJ whole genome shotgun (WGS) entry which is preliminary data.</text>
</comment>
<organism evidence="1 2">
    <name type="scientific">Karstenula rhodostoma CBS 690.94</name>
    <dbReference type="NCBI Taxonomy" id="1392251"/>
    <lineage>
        <taxon>Eukaryota</taxon>
        <taxon>Fungi</taxon>
        <taxon>Dikarya</taxon>
        <taxon>Ascomycota</taxon>
        <taxon>Pezizomycotina</taxon>
        <taxon>Dothideomycetes</taxon>
        <taxon>Pleosporomycetidae</taxon>
        <taxon>Pleosporales</taxon>
        <taxon>Massarineae</taxon>
        <taxon>Didymosphaeriaceae</taxon>
        <taxon>Karstenula</taxon>
    </lineage>
</organism>
<accession>A0A9P4U5D6</accession>
<proteinExistence type="predicted"/>
<sequence length="149" mass="16233">MLAQHFLLTKKCTNQPVLACVTKGVKNDTNLLRLKFVDQECGKEAAEAAEGAEVADDVDVADVATFVSALILLGVLETLQPLIEEHKTNEFPAFIIPAAFFVHLLSNAIAHDYQQLHGGYLARDVAERLKRMPPALNKTHSIVSPTSSP</sequence>
<dbReference type="AlphaFoldDB" id="A0A9P4U5D6"/>
<evidence type="ECO:0000313" key="1">
    <source>
        <dbReference type="EMBL" id="KAF2437616.1"/>
    </source>
</evidence>
<evidence type="ECO:0000313" key="2">
    <source>
        <dbReference type="Proteomes" id="UP000799764"/>
    </source>
</evidence>